<feature type="domain" description="HTH merR-type" evidence="3">
    <location>
        <begin position="25"/>
        <end position="93"/>
    </location>
</feature>
<keyword evidence="1" id="KW-0238">DNA-binding</keyword>
<dbReference type="InterPro" id="IPR009061">
    <property type="entry name" value="DNA-bd_dom_put_sf"/>
</dbReference>
<sequence length="296" mass="32555">MSRRPTRRPSSEEPPRRRRGRREGELTVDELAAQTGMTVRNVRAYSSRGLLPPPRLEGRTGYYGPDHVARLTLVREMLDQGYTLAAAEKLITAAPGSGTQALGLYHALMSPWDGVEEEVVEPRSLAREAGIAYDPELVRRLVDLDLATETEDLRLRIANPTLVRAGLRVIAAGVPAERVLDIVPTLRGHADAVSRLFVQLIWDSLWKDFVDAGMPARQWPRMQQSFEEIIPLAGQALLAAFQDSLGTAITTAMRDALPDETADDDTDPDDTDPDETDPDDTDPDGALVGDPDEGDR</sequence>
<dbReference type="GO" id="GO:0003700">
    <property type="term" value="F:DNA-binding transcription factor activity"/>
    <property type="evidence" value="ECO:0007669"/>
    <property type="project" value="InterPro"/>
</dbReference>
<feature type="region of interest" description="Disordered" evidence="2">
    <location>
        <begin position="1"/>
        <end position="23"/>
    </location>
</feature>
<dbReference type="Gene3D" id="1.10.1660.10">
    <property type="match status" value="1"/>
</dbReference>
<evidence type="ECO:0000313" key="5">
    <source>
        <dbReference type="Proteomes" id="UP000317893"/>
    </source>
</evidence>
<dbReference type="EMBL" id="VFMN01000001">
    <property type="protein sequence ID" value="TQJ10342.1"/>
    <property type="molecule type" value="Genomic_DNA"/>
</dbReference>
<name>A0A542E4R7_9MICO</name>
<dbReference type="Pfam" id="PF13411">
    <property type="entry name" value="MerR_1"/>
    <property type="match status" value="1"/>
</dbReference>
<evidence type="ECO:0000259" key="3">
    <source>
        <dbReference type="PROSITE" id="PS50937"/>
    </source>
</evidence>
<dbReference type="RefSeq" id="WP_211356081.1">
    <property type="nucleotide sequence ID" value="NZ_BAAAPR010000015.1"/>
</dbReference>
<proteinExistence type="predicted"/>
<dbReference type="PROSITE" id="PS50937">
    <property type="entry name" value="HTH_MERR_2"/>
    <property type="match status" value="1"/>
</dbReference>
<accession>A0A542E4R7</accession>
<dbReference type="InterPro" id="IPR047057">
    <property type="entry name" value="MerR_fam"/>
</dbReference>
<evidence type="ECO:0000313" key="4">
    <source>
        <dbReference type="EMBL" id="TQJ10342.1"/>
    </source>
</evidence>
<dbReference type="Proteomes" id="UP000317893">
    <property type="component" value="Unassembled WGS sequence"/>
</dbReference>
<feature type="region of interest" description="Disordered" evidence="2">
    <location>
        <begin position="255"/>
        <end position="296"/>
    </location>
</feature>
<keyword evidence="5" id="KW-1185">Reference proteome</keyword>
<organism evidence="4 5">
    <name type="scientific">Lapillicoccus jejuensis</name>
    <dbReference type="NCBI Taxonomy" id="402171"/>
    <lineage>
        <taxon>Bacteria</taxon>
        <taxon>Bacillati</taxon>
        <taxon>Actinomycetota</taxon>
        <taxon>Actinomycetes</taxon>
        <taxon>Micrococcales</taxon>
        <taxon>Intrasporangiaceae</taxon>
        <taxon>Lapillicoccus</taxon>
    </lineage>
</organism>
<dbReference type="AlphaFoldDB" id="A0A542E4R7"/>
<dbReference type="InterPro" id="IPR000551">
    <property type="entry name" value="MerR-type_HTH_dom"/>
</dbReference>
<reference evidence="4 5" key="1">
    <citation type="submission" date="2019-06" db="EMBL/GenBank/DDBJ databases">
        <title>Sequencing the genomes of 1000 actinobacteria strains.</title>
        <authorList>
            <person name="Klenk H.-P."/>
        </authorList>
    </citation>
    <scope>NUCLEOTIDE SEQUENCE [LARGE SCALE GENOMIC DNA]</scope>
    <source>
        <strain evidence="4 5">DSM 18607</strain>
    </source>
</reference>
<dbReference type="PANTHER" id="PTHR30204">
    <property type="entry name" value="REDOX-CYCLING DRUG-SENSING TRANSCRIPTIONAL ACTIVATOR SOXR"/>
    <property type="match status" value="1"/>
</dbReference>
<feature type="compositionally biased region" description="Acidic residues" evidence="2">
    <location>
        <begin position="258"/>
        <end position="283"/>
    </location>
</feature>
<dbReference type="PANTHER" id="PTHR30204:SF93">
    <property type="entry name" value="HTH MERR-TYPE DOMAIN-CONTAINING PROTEIN"/>
    <property type="match status" value="1"/>
</dbReference>
<dbReference type="GO" id="GO:0003677">
    <property type="term" value="F:DNA binding"/>
    <property type="evidence" value="ECO:0007669"/>
    <property type="project" value="UniProtKB-KW"/>
</dbReference>
<dbReference type="SUPFAM" id="SSF46955">
    <property type="entry name" value="Putative DNA-binding domain"/>
    <property type="match status" value="1"/>
</dbReference>
<dbReference type="SMART" id="SM00422">
    <property type="entry name" value="HTH_MERR"/>
    <property type="match status" value="1"/>
</dbReference>
<comment type="caution">
    <text evidence="4">The sequence shown here is derived from an EMBL/GenBank/DDBJ whole genome shotgun (WGS) entry which is preliminary data.</text>
</comment>
<gene>
    <name evidence="4" type="ORF">FB458_3462</name>
</gene>
<dbReference type="PRINTS" id="PR00040">
    <property type="entry name" value="HTHMERR"/>
</dbReference>
<evidence type="ECO:0000256" key="1">
    <source>
        <dbReference type="ARBA" id="ARBA00023125"/>
    </source>
</evidence>
<evidence type="ECO:0000256" key="2">
    <source>
        <dbReference type="SAM" id="MobiDB-lite"/>
    </source>
</evidence>
<protein>
    <submittedName>
        <fullName evidence="4">MerR-like DNA binding protein</fullName>
    </submittedName>
</protein>